<name>A0ABY1GFI7_9GAMM</name>
<dbReference type="EMBL" id="FPAZ01000006">
    <property type="protein sequence ID" value="SFT62925.1"/>
    <property type="molecule type" value="Genomic_DNA"/>
</dbReference>
<feature type="compositionally biased region" description="Low complexity" evidence="1">
    <location>
        <begin position="49"/>
        <end position="69"/>
    </location>
</feature>
<evidence type="ECO:0000313" key="2">
    <source>
        <dbReference type="EMBL" id="SFT62925.1"/>
    </source>
</evidence>
<organism evidence="2 3">
    <name type="scientific">Pseudoalteromonas lipolytica</name>
    <dbReference type="NCBI Taxonomy" id="570156"/>
    <lineage>
        <taxon>Bacteria</taxon>
        <taxon>Pseudomonadati</taxon>
        <taxon>Pseudomonadota</taxon>
        <taxon>Gammaproteobacteria</taxon>
        <taxon>Alteromonadales</taxon>
        <taxon>Pseudoalteromonadaceae</taxon>
        <taxon>Pseudoalteromonas</taxon>
    </lineage>
</organism>
<keyword evidence="2" id="KW-0176">Collagen</keyword>
<reference evidence="2 3" key="1">
    <citation type="submission" date="2016-10" db="EMBL/GenBank/DDBJ databases">
        <authorList>
            <person name="Varghese N."/>
            <person name="Submissions S."/>
        </authorList>
    </citation>
    <scope>NUCLEOTIDE SEQUENCE [LARGE SCALE GENOMIC DNA]</scope>
    <source>
        <strain evidence="2 3">CGMCC 1.8499</strain>
    </source>
</reference>
<feature type="region of interest" description="Disordered" evidence="1">
    <location>
        <begin position="49"/>
        <end position="83"/>
    </location>
</feature>
<dbReference type="RefSeq" id="WP_074988901.1">
    <property type="nucleotide sequence ID" value="NZ_FPAZ01000006.1"/>
</dbReference>
<keyword evidence="3" id="KW-1185">Reference proteome</keyword>
<accession>A0ABY1GFI7</accession>
<dbReference type="InterPro" id="IPR008160">
    <property type="entry name" value="Collagen"/>
</dbReference>
<evidence type="ECO:0000313" key="3">
    <source>
        <dbReference type="Proteomes" id="UP000183805"/>
    </source>
</evidence>
<protein>
    <submittedName>
        <fullName evidence="2">Collagen triple helix repeat-containing protein</fullName>
    </submittedName>
</protein>
<evidence type="ECO:0000256" key="1">
    <source>
        <dbReference type="SAM" id="MobiDB-lite"/>
    </source>
</evidence>
<sequence length="726" mass="74191">MKAFKNDETALHTHTDSTLTKFTLCALTLAVLLGVSGCSGDDGKDGAMGAQGVAGQDGADGANGVDGQDGTNGTDGSDGMDGNDGAPGFAAATFILANNGQENAGTVNVINQNAAKLSSFNTGANEGVVFDSLGNLVQAADSGNGAISTVCQILSRGDGGMYNSDVDRIISGTNSTLVNPKGITISNKHGLIFAADFNGMQVTVFGKEAAGDVAPLASTVTDAKPWDLTYDEINDRLYVALTNGDVAVYDNYVMGGFAATPARTITPSDETGAKISVNLHGISLESHTNKLVLSDVGSASDATDGALFVISNASQADGMVTVDRHIAGPMSMLGNPVDISLTGTDLRVAEKSNDAVLVFSNIFAGDSGDIAPDLVTATTKPESITPTVMHNGMQDSSDSVMINMPLLGVAVSSNPAVLGATTGQISRINAPLTAELASYNASQTIESVAFDKSGTSYATYDNATTSIGGLVVSNKVATHRDGDTFTTSQDRLITGANTGIISPKGIDVASDNGMVFVAEFNATTPGILIFSSCATGNVSPLMTLTANGGARPWDVDYDPATDKAFVALTNGTVAVFDEVKSKLMAGMTTITGEDRLITPASGGTAFAAPTNLHGIDYDPLSDSLIVSDVGSAADATDGKIYVLNNASKASGLTNVSVNIAGPASQLGNPVDIMYTGNHLYVAEKSNGLVMRFDNILNSPSGDIAATVSYSFTAPESVAILPAWLNH</sequence>
<dbReference type="Pfam" id="PF01391">
    <property type="entry name" value="Collagen"/>
    <property type="match status" value="1"/>
</dbReference>
<proteinExistence type="predicted"/>
<gene>
    <name evidence="2" type="ORF">SAMN04487854_10611</name>
</gene>
<dbReference type="Proteomes" id="UP000183805">
    <property type="component" value="Unassembled WGS sequence"/>
</dbReference>
<comment type="caution">
    <text evidence="2">The sequence shown here is derived from an EMBL/GenBank/DDBJ whole genome shotgun (WGS) entry which is preliminary data.</text>
</comment>
<dbReference type="SUPFAM" id="SSF63825">
    <property type="entry name" value="YWTD domain"/>
    <property type="match status" value="2"/>
</dbReference>